<feature type="domain" description="Thiamine-binding protein" evidence="4">
    <location>
        <begin position="255"/>
        <end position="347"/>
    </location>
</feature>
<dbReference type="RefSeq" id="WP_125554762.1">
    <property type="nucleotide sequence ID" value="NZ_RBVX01000003.1"/>
</dbReference>
<feature type="transmembrane region" description="Helical" evidence="3">
    <location>
        <begin position="137"/>
        <end position="160"/>
    </location>
</feature>
<dbReference type="PANTHER" id="PTHR33777">
    <property type="entry name" value="UPF0045 PROTEIN ECM15"/>
    <property type="match status" value="1"/>
</dbReference>
<keyword evidence="3" id="KW-0812">Transmembrane</keyword>
<dbReference type="NCBIfam" id="TIGR00106">
    <property type="entry name" value="MTH1187 family thiamine-binding protein"/>
    <property type="match status" value="1"/>
</dbReference>
<dbReference type="AlphaFoldDB" id="A0A428N835"/>
<dbReference type="InterPro" id="IPR029756">
    <property type="entry name" value="MTH1187/YkoF-like"/>
</dbReference>
<feature type="region of interest" description="Disordered" evidence="2">
    <location>
        <begin position="332"/>
        <end position="352"/>
    </location>
</feature>
<dbReference type="InterPro" id="IPR051614">
    <property type="entry name" value="UPF0045_domain"/>
</dbReference>
<accession>A0A428N835</accession>
<dbReference type="GO" id="GO:0005829">
    <property type="term" value="C:cytosol"/>
    <property type="evidence" value="ECO:0007669"/>
    <property type="project" value="TreeGrafter"/>
</dbReference>
<evidence type="ECO:0000256" key="3">
    <source>
        <dbReference type="SAM" id="Phobius"/>
    </source>
</evidence>
<proteinExistence type="inferred from homology"/>
<dbReference type="InterPro" id="IPR010787">
    <property type="entry name" value="DUF1385"/>
</dbReference>
<comment type="caution">
    <text evidence="5">The sequence shown here is derived from an EMBL/GenBank/DDBJ whole genome shotgun (WGS) entry which is preliminary data.</text>
</comment>
<dbReference type="EMBL" id="RBVX01000003">
    <property type="protein sequence ID" value="RSL34530.1"/>
    <property type="molecule type" value="Genomic_DNA"/>
</dbReference>
<comment type="similarity">
    <text evidence="1">Belongs to the UPF0045 family.</text>
</comment>
<dbReference type="SUPFAM" id="SSF89957">
    <property type="entry name" value="MTH1187/YkoF-like"/>
    <property type="match status" value="1"/>
</dbReference>
<feature type="transmembrane region" description="Helical" evidence="3">
    <location>
        <begin position="82"/>
        <end position="99"/>
    </location>
</feature>
<dbReference type="Pfam" id="PF07136">
    <property type="entry name" value="DUF1385"/>
    <property type="match status" value="1"/>
</dbReference>
<evidence type="ECO:0000256" key="1">
    <source>
        <dbReference type="ARBA" id="ARBA00010272"/>
    </source>
</evidence>
<dbReference type="OrthoDB" id="2147383at2"/>
<evidence type="ECO:0000259" key="4">
    <source>
        <dbReference type="Pfam" id="PF01910"/>
    </source>
</evidence>
<evidence type="ECO:0000256" key="2">
    <source>
        <dbReference type="SAM" id="MobiDB-lite"/>
    </source>
</evidence>
<evidence type="ECO:0000313" key="5">
    <source>
        <dbReference type="EMBL" id="RSL34530.1"/>
    </source>
</evidence>
<dbReference type="PANTHER" id="PTHR33777:SF1">
    <property type="entry name" value="UPF0045 PROTEIN ECM15"/>
    <property type="match status" value="1"/>
</dbReference>
<keyword evidence="6" id="KW-1185">Reference proteome</keyword>
<dbReference type="Pfam" id="PF01910">
    <property type="entry name" value="Thiamine_BP"/>
    <property type="match status" value="1"/>
</dbReference>
<sequence length="352" mass="40258">MKGLSYQNGVLFLGEEYIGWAQWKHKRPEVSVMPINAGSILNIGKHVFKAMPLWYKSISGILGMALLLPVLIGFFADLSLPGVPFYIFFYFLFGTHFIFPKELRKFHGAEHKVFSYKGIKKRRNIYRMKRAPITNRYCSTNVVVLYFLFIVAGCPLLTIWQPIGTALAIISYTAVPLALGVHRVIQRKNMHWLRKPLLAVSYYVQRHVSCASPDRRHVLTALEAYRALAKQEYPHLLKDKKREHSKEVNHMAIIDVTVVPVGTESTSISSDVAQMQSVLDTHAEKIEYQLTPMGTIIEGDLNDLFMIVKELHEIPFERGAKRVSTNIRVDDRRDKDGRGMTDKLKSVDDKLK</sequence>
<feature type="transmembrane region" description="Helical" evidence="3">
    <location>
        <begin position="166"/>
        <end position="185"/>
    </location>
</feature>
<organism evidence="5 6">
    <name type="scientific">Salibacterium salarium</name>
    <dbReference type="NCBI Taxonomy" id="284579"/>
    <lineage>
        <taxon>Bacteria</taxon>
        <taxon>Bacillati</taxon>
        <taxon>Bacillota</taxon>
        <taxon>Bacilli</taxon>
        <taxon>Bacillales</taxon>
        <taxon>Bacillaceae</taxon>
    </lineage>
</organism>
<name>A0A428N835_9BACI</name>
<keyword evidence="3" id="KW-1133">Transmembrane helix</keyword>
<protein>
    <submittedName>
        <fullName evidence="5">DUF1385 domain-containing protein</fullName>
    </submittedName>
</protein>
<dbReference type="Proteomes" id="UP000275076">
    <property type="component" value="Unassembled WGS sequence"/>
</dbReference>
<reference evidence="5 6" key="1">
    <citation type="submission" date="2018-10" db="EMBL/GenBank/DDBJ databases">
        <title>Draft genome sequence of Bacillus salarius IM0101, isolated from a hypersaline soil in Inner Mongolia, China.</title>
        <authorList>
            <person name="Yamprayoonswat W."/>
            <person name="Boonvisut S."/>
            <person name="Jumpathong W."/>
            <person name="Sittihan S."/>
            <person name="Ruangsuj P."/>
            <person name="Wanthongcharoen S."/>
            <person name="Thongpramul N."/>
            <person name="Pimmason S."/>
            <person name="Yu B."/>
            <person name="Yasawong M."/>
        </authorList>
    </citation>
    <scope>NUCLEOTIDE SEQUENCE [LARGE SCALE GENOMIC DNA]</scope>
    <source>
        <strain evidence="5 6">IM0101</strain>
    </source>
</reference>
<dbReference type="Gene3D" id="3.30.70.930">
    <property type="match status" value="1"/>
</dbReference>
<gene>
    <name evidence="5" type="ORF">D7Z54_05130</name>
</gene>
<keyword evidence="3" id="KW-0472">Membrane</keyword>
<feature type="transmembrane region" description="Helical" evidence="3">
    <location>
        <begin position="53"/>
        <end position="76"/>
    </location>
</feature>
<evidence type="ECO:0000313" key="6">
    <source>
        <dbReference type="Proteomes" id="UP000275076"/>
    </source>
</evidence>
<dbReference type="InterPro" id="IPR002767">
    <property type="entry name" value="Thiamine_BP"/>
</dbReference>